<evidence type="ECO:0000313" key="4">
    <source>
        <dbReference type="EMBL" id="QCK86254.1"/>
    </source>
</evidence>
<evidence type="ECO:0000256" key="1">
    <source>
        <dbReference type="ARBA" id="ARBA00006129"/>
    </source>
</evidence>
<dbReference type="Proteomes" id="UP000298588">
    <property type="component" value="Chromosome"/>
</dbReference>
<comment type="similarity">
    <text evidence="1">Belongs to the NodU/CmcH family.</text>
</comment>
<dbReference type="InterPro" id="IPR038152">
    <property type="entry name" value="Carbam_trans_C_sf"/>
</dbReference>
<dbReference type="OrthoDB" id="9780777at2"/>
<name>A0A4D7QLM1_9HYPH</name>
<evidence type="ECO:0000259" key="3">
    <source>
        <dbReference type="Pfam" id="PF16861"/>
    </source>
</evidence>
<dbReference type="Pfam" id="PF16861">
    <property type="entry name" value="Carbam_trans_C"/>
    <property type="match status" value="1"/>
</dbReference>
<dbReference type="CDD" id="cd24100">
    <property type="entry name" value="ASKHA_NBD_MJ1051-like_N"/>
    <property type="match status" value="1"/>
</dbReference>
<feature type="domain" description="Carbamoyltransferase" evidence="2">
    <location>
        <begin position="147"/>
        <end position="356"/>
    </location>
</feature>
<proteinExistence type="inferred from homology"/>
<reference evidence="4 5" key="1">
    <citation type="submission" date="2019-04" db="EMBL/GenBank/DDBJ databases">
        <title>Phreatobacter aquaticus sp. nov.</title>
        <authorList>
            <person name="Choi A."/>
            <person name="Baek K."/>
        </authorList>
    </citation>
    <scope>NUCLEOTIDE SEQUENCE [LARGE SCALE GENOMIC DNA]</scope>
    <source>
        <strain evidence="4 5">NMCR1094</strain>
    </source>
</reference>
<dbReference type="KEGG" id="paqt:E8L99_11065"/>
<evidence type="ECO:0000313" key="5">
    <source>
        <dbReference type="Proteomes" id="UP000298588"/>
    </source>
</evidence>
<sequence length="586" mass="64481">MRLRIQAFNHGRAVTREPDPVIILGFYQSHDACAALYDDYRCLASVALERVTRIKTDGYRFPSEAVAECLASAGLTPGDIGAVCYPRMRYPADDIQNGFHRFGGLFGAHKVDPIAHLRSGRAKDLAEVVDVSAFAARHGWPAGAETFFYNHHKAHALATLAHMPADEVLLYTADGGGDDVFYSARLLKDGQLTDLFGGEADTLARTVPQRPGDSLGKLYAYVTEALGFRSLRHEGKVLGLAAFGKPVHAERMTALYQVSDDGQIHCAMPRWRVRMLVNSLAKKCSREDMAASVQQTLENVILAALAKLLRRAPVRHLGLSGGVFANVKLTQRIAERFDLDEIFVYPAMSDQGEADGGVLEFLLKRDGLASWLGHREKLGNVYRGRDYTGDVDRVFAAGGAVKRPAADPIDEAATIIAAGGIVGTYLGRMEYGPRALGARSIIAAATDRSINDWLNKRLDRTDFMPFAPVVRAEKAKDLFLLPDELAYTANFMTVTCDVKPEWREKIPACVHVDGTARPQLIHREQNPVYYDVLAAYEQKTGIPALINTSFNVHEEPIINKPEEALRALKEGRVDHLLSENAVWSLG</sequence>
<dbReference type="InterPro" id="IPR031730">
    <property type="entry name" value="Carbam_trans_C"/>
</dbReference>
<accession>A0A4D7QLM1</accession>
<evidence type="ECO:0008006" key="6">
    <source>
        <dbReference type="Google" id="ProtNLM"/>
    </source>
</evidence>
<dbReference type="InterPro" id="IPR003696">
    <property type="entry name" value="Carbtransf_dom"/>
</dbReference>
<dbReference type="Gene3D" id="3.90.870.20">
    <property type="entry name" value="Carbamoyltransferase, C-terminal domain"/>
    <property type="match status" value="1"/>
</dbReference>
<dbReference type="Pfam" id="PF02543">
    <property type="entry name" value="Carbam_trans_N"/>
    <property type="match status" value="1"/>
</dbReference>
<dbReference type="InterPro" id="IPR051338">
    <property type="entry name" value="NodU/CmcH_Carbamoyltrnsfr"/>
</dbReference>
<dbReference type="EMBL" id="CP039865">
    <property type="protein sequence ID" value="QCK86254.1"/>
    <property type="molecule type" value="Genomic_DNA"/>
</dbReference>
<dbReference type="GO" id="GO:0003824">
    <property type="term" value="F:catalytic activity"/>
    <property type="evidence" value="ECO:0007669"/>
    <property type="project" value="InterPro"/>
</dbReference>
<dbReference type="PANTHER" id="PTHR34847:SF1">
    <property type="entry name" value="NODULATION PROTEIN U"/>
    <property type="match status" value="1"/>
</dbReference>
<dbReference type="SUPFAM" id="SSF53067">
    <property type="entry name" value="Actin-like ATPase domain"/>
    <property type="match status" value="1"/>
</dbReference>
<organism evidence="4 5">
    <name type="scientific">Phreatobacter aquaticus</name>
    <dbReference type="NCBI Taxonomy" id="2570229"/>
    <lineage>
        <taxon>Bacteria</taxon>
        <taxon>Pseudomonadati</taxon>
        <taxon>Pseudomonadota</taxon>
        <taxon>Alphaproteobacteria</taxon>
        <taxon>Hyphomicrobiales</taxon>
        <taxon>Phreatobacteraceae</taxon>
        <taxon>Phreatobacter</taxon>
    </lineage>
</organism>
<feature type="domain" description="Carbamoyltransferase C-terminal" evidence="3">
    <location>
        <begin position="413"/>
        <end position="582"/>
    </location>
</feature>
<evidence type="ECO:0000259" key="2">
    <source>
        <dbReference type="Pfam" id="PF02543"/>
    </source>
</evidence>
<dbReference type="InterPro" id="IPR043129">
    <property type="entry name" value="ATPase_NBD"/>
</dbReference>
<dbReference type="Gene3D" id="3.30.420.40">
    <property type="match status" value="2"/>
</dbReference>
<keyword evidence="5" id="KW-1185">Reference proteome</keyword>
<gene>
    <name evidence="4" type="ORF">E8L99_11065</name>
</gene>
<dbReference type="AlphaFoldDB" id="A0A4D7QLM1"/>
<protein>
    <recommendedName>
        <fullName evidence="6">Carbamoyltransferase</fullName>
    </recommendedName>
</protein>
<dbReference type="PANTHER" id="PTHR34847">
    <property type="entry name" value="NODULATION PROTEIN U"/>
    <property type="match status" value="1"/>
</dbReference>